<keyword evidence="3" id="KW-1185">Reference proteome</keyword>
<evidence type="ECO:0000256" key="1">
    <source>
        <dbReference type="SAM" id="Phobius"/>
    </source>
</evidence>
<accession>A0A9P9G424</accession>
<organism evidence="2 3">
    <name type="scientific">Fusarium redolens</name>
    <dbReference type="NCBI Taxonomy" id="48865"/>
    <lineage>
        <taxon>Eukaryota</taxon>
        <taxon>Fungi</taxon>
        <taxon>Dikarya</taxon>
        <taxon>Ascomycota</taxon>
        <taxon>Pezizomycotina</taxon>
        <taxon>Sordariomycetes</taxon>
        <taxon>Hypocreomycetidae</taxon>
        <taxon>Hypocreales</taxon>
        <taxon>Nectriaceae</taxon>
        <taxon>Fusarium</taxon>
        <taxon>Fusarium redolens species complex</taxon>
    </lineage>
</organism>
<keyword evidence="1" id="KW-0812">Transmembrane</keyword>
<reference evidence="2" key="1">
    <citation type="journal article" date="2021" name="Nat. Commun.">
        <title>Genetic determinants of endophytism in the Arabidopsis root mycobiome.</title>
        <authorList>
            <person name="Mesny F."/>
            <person name="Miyauchi S."/>
            <person name="Thiergart T."/>
            <person name="Pickel B."/>
            <person name="Atanasova L."/>
            <person name="Karlsson M."/>
            <person name="Huettel B."/>
            <person name="Barry K.W."/>
            <person name="Haridas S."/>
            <person name="Chen C."/>
            <person name="Bauer D."/>
            <person name="Andreopoulos W."/>
            <person name="Pangilinan J."/>
            <person name="LaButti K."/>
            <person name="Riley R."/>
            <person name="Lipzen A."/>
            <person name="Clum A."/>
            <person name="Drula E."/>
            <person name="Henrissat B."/>
            <person name="Kohler A."/>
            <person name="Grigoriev I.V."/>
            <person name="Martin F.M."/>
            <person name="Hacquard S."/>
        </authorList>
    </citation>
    <scope>NUCLEOTIDE SEQUENCE</scope>
    <source>
        <strain evidence="2">MPI-CAGE-AT-0023</strain>
    </source>
</reference>
<gene>
    <name evidence="2" type="ORF">BKA55DRAFT_695563</name>
</gene>
<dbReference type="GeneID" id="70230119"/>
<dbReference type="AlphaFoldDB" id="A0A9P9G424"/>
<dbReference type="RefSeq" id="XP_046043801.1">
    <property type="nucleotide sequence ID" value="XM_046200165.1"/>
</dbReference>
<evidence type="ECO:0000313" key="2">
    <source>
        <dbReference type="EMBL" id="KAH7232141.1"/>
    </source>
</evidence>
<keyword evidence="1" id="KW-0472">Membrane</keyword>
<name>A0A9P9G424_FUSRE</name>
<protein>
    <submittedName>
        <fullName evidence="2">Uncharacterized protein</fullName>
    </submittedName>
</protein>
<feature type="transmembrane region" description="Helical" evidence="1">
    <location>
        <begin position="79"/>
        <end position="99"/>
    </location>
</feature>
<sequence length="103" mass="11747">MPRYLNPQIMSSRRSTEVGLEDLNEDVTEDQAQSGAIRRRGDPIDPTFYLEGEEPTIRIIQQEGTRPQEPGQMGEVDRLFYLLIASLVMNFAMLVVFMIRSGN</sequence>
<dbReference type="EMBL" id="JAGMUX010000019">
    <property type="protein sequence ID" value="KAH7232141.1"/>
    <property type="molecule type" value="Genomic_DNA"/>
</dbReference>
<evidence type="ECO:0000313" key="3">
    <source>
        <dbReference type="Proteomes" id="UP000720189"/>
    </source>
</evidence>
<keyword evidence="1" id="KW-1133">Transmembrane helix</keyword>
<proteinExistence type="predicted"/>
<dbReference type="Proteomes" id="UP000720189">
    <property type="component" value="Unassembled WGS sequence"/>
</dbReference>
<comment type="caution">
    <text evidence="2">The sequence shown here is derived from an EMBL/GenBank/DDBJ whole genome shotgun (WGS) entry which is preliminary data.</text>
</comment>